<dbReference type="InterPro" id="IPR029058">
    <property type="entry name" value="AB_hydrolase_fold"/>
</dbReference>
<feature type="domain" description="AB hydrolase-1" evidence="1">
    <location>
        <begin position="55"/>
        <end position="322"/>
    </location>
</feature>
<dbReference type="SUPFAM" id="SSF53474">
    <property type="entry name" value="alpha/beta-Hydrolases"/>
    <property type="match status" value="1"/>
</dbReference>
<dbReference type="VEuPathDB" id="FungiDB:PV10_00391"/>
<keyword evidence="3" id="KW-1185">Reference proteome</keyword>
<dbReference type="GeneID" id="27318236"/>
<evidence type="ECO:0000259" key="1">
    <source>
        <dbReference type="Pfam" id="PF12697"/>
    </source>
</evidence>
<dbReference type="PANTHER" id="PTHR43194">
    <property type="entry name" value="HYDROLASE ALPHA/BETA FOLD FAMILY"/>
    <property type="match status" value="1"/>
</dbReference>
<dbReference type="Gene3D" id="3.40.50.1820">
    <property type="entry name" value="alpha/beta hydrolase"/>
    <property type="match status" value="1"/>
</dbReference>
<dbReference type="AlphaFoldDB" id="A0A0D1Y783"/>
<dbReference type="HOGENOM" id="CLU_051715_1_0_1"/>
<proteinExistence type="predicted"/>
<name>A0A0D1Y783_EXOME</name>
<dbReference type="InterPro" id="IPR050228">
    <property type="entry name" value="Carboxylesterase_BioH"/>
</dbReference>
<gene>
    <name evidence="2" type="ORF">PV10_00391</name>
</gene>
<dbReference type="OrthoDB" id="8119704at2759"/>
<dbReference type="Proteomes" id="UP000054302">
    <property type="component" value="Unassembled WGS sequence"/>
</dbReference>
<dbReference type="RefSeq" id="XP_016228115.1">
    <property type="nucleotide sequence ID" value="XM_016364466.1"/>
</dbReference>
<reference evidence="2 3" key="1">
    <citation type="submission" date="2015-01" db="EMBL/GenBank/DDBJ databases">
        <title>The Genome Sequence of Exophiala mesophila CBS40295.</title>
        <authorList>
            <consortium name="The Broad Institute Genomics Platform"/>
            <person name="Cuomo C."/>
            <person name="de Hoog S."/>
            <person name="Gorbushina A."/>
            <person name="Stielow B."/>
            <person name="Teixiera M."/>
            <person name="Abouelleil A."/>
            <person name="Chapman S.B."/>
            <person name="Priest M."/>
            <person name="Young S.K."/>
            <person name="Wortman J."/>
            <person name="Nusbaum C."/>
            <person name="Birren B."/>
        </authorList>
    </citation>
    <scope>NUCLEOTIDE SEQUENCE [LARGE SCALE GENOMIC DNA]</scope>
    <source>
        <strain evidence="2 3">CBS 40295</strain>
    </source>
</reference>
<dbReference type="PANTHER" id="PTHR43194:SF2">
    <property type="entry name" value="PEROXISOMAL MEMBRANE PROTEIN LPX1"/>
    <property type="match status" value="1"/>
</dbReference>
<dbReference type="EMBL" id="KN847520">
    <property type="protein sequence ID" value="KIV96541.1"/>
    <property type="molecule type" value="Genomic_DNA"/>
</dbReference>
<dbReference type="STRING" id="212818.A0A0D1Y783"/>
<evidence type="ECO:0000313" key="2">
    <source>
        <dbReference type="EMBL" id="KIV96541.1"/>
    </source>
</evidence>
<protein>
    <recommendedName>
        <fullName evidence="1">AB hydrolase-1 domain-containing protein</fullName>
    </recommendedName>
</protein>
<evidence type="ECO:0000313" key="3">
    <source>
        <dbReference type="Proteomes" id="UP000054302"/>
    </source>
</evidence>
<sequence>MFTAFKAIYNLQWTPQQKFHPLPPYVERTYVPTPLGEVELLVSQPQTTITTCPPVILVHGGFGHAAGWLEWMNYFHKHYGGTLYAYSVRGHGASYPVPYSTMVRRVSLDDIASEWATIIHYVKHNFRHAVDPVVIAHSAGGALTQFVLLNGMATTAGLCLVASMPHFGGYGAMWNWLKADPWMLLRSFCSLGHPSSPLSQPVLVHTGFFGPRFPTGKDDNWQKVKDFMKWMPPYEGMNWVMSINGALWRWFLGRNEWLDVSKILPSITGWERPGDRVCIMVGSHDRMLDLSMATRQFTEYASAAKHLQDEKTEVSRHSAHLQAQDSPQGVTMEKANKIRLVMIQQAGHHIQNDIQSDAAAEACLQWIQQL</sequence>
<accession>A0A0D1Y783</accession>
<dbReference type="InterPro" id="IPR000073">
    <property type="entry name" value="AB_hydrolase_1"/>
</dbReference>
<dbReference type="Pfam" id="PF12697">
    <property type="entry name" value="Abhydrolase_6"/>
    <property type="match status" value="1"/>
</dbReference>
<organism evidence="2 3">
    <name type="scientific">Exophiala mesophila</name>
    <name type="common">Black yeast-like fungus</name>
    <dbReference type="NCBI Taxonomy" id="212818"/>
    <lineage>
        <taxon>Eukaryota</taxon>
        <taxon>Fungi</taxon>
        <taxon>Dikarya</taxon>
        <taxon>Ascomycota</taxon>
        <taxon>Pezizomycotina</taxon>
        <taxon>Eurotiomycetes</taxon>
        <taxon>Chaetothyriomycetidae</taxon>
        <taxon>Chaetothyriales</taxon>
        <taxon>Herpotrichiellaceae</taxon>
        <taxon>Exophiala</taxon>
    </lineage>
</organism>